<evidence type="ECO:0000313" key="2">
    <source>
        <dbReference type="Proteomes" id="UP000231094"/>
    </source>
</evidence>
<protein>
    <submittedName>
        <fullName evidence="1">Uncharacterized protein</fullName>
    </submittedName>
</protein>
<reference evidence="1 2" key="1">
    <citation type="journal article" date="2017" name="MBio">
        <title>Type VI secretion-mediated competition in the bee gut microbiome.</title>
        <authorList>
            <person name="Steele M.I."/>
            <person name="Kwong W.K."/>
            <person name="Powell J.E."/>
            <person name="Whiteley M."/>
            <person name="Moran N.A."/>
        </authorList>
    </citation>
    <scope>NUCLEOTIDE SEQUENCE [LARGE SCALE GENOMIC DNA]</scope>
    <source>
        <strain evidence="1 2">PEB0171</strain>
    </source>
</reference>
<sequence length="159" mass="18997">MDEISDSQQGNIQEEIIRLTLKYPDCPFVVTSRPNEFTTWENFYVAHLLPFDYRQCQSFIKKIDYVEERKTDFLEFLTEDKFKEHEEFLSNPLGEILRYLGHDKIIKLQELSDKTLEELKRAGIRVADNIIQQGIEAAKREIGRQFDNIFRFPFLPRLF</sequence>
<dbReference type="RefSeq" id="WP_100116032.1">
    <property type="nucleotide sequence ID" value="NZ_MEIV01000051.1"/>
</dbReference>
<name>A0A2N9Y3T7_9NEIS</name>
<dbReference type="Proteomes" id="UP000231094">
    <property type="component" value="Unassembled WGS sequence"/>
</dbReference>
<comment type="caution">
    <text evidence="1">The sequence shown here is derived from an EMBL/GenBank/DDBJ whole genome shotgun (WGS) entry which is preliminary data.</text>
</comment>
<gene>
    <name evidence="1" type="ORF">BHC47_04165</name>
</gene>
<dbReference type="EMBL" id="MEIV01000051">
    <property type="protein sequence ID" value="PIT62304.1"/>
    <property type="molecule type" value="Genomic_DNA"/>
</dbReference>
<dbReference type="AlphaFoldDB" id="A0A2N9Y3T7"/>
<evidence type="ECO:0000313" key="1">
    <source>
        <dbReference type="EMBL" id="PIT62304.1"/>
    </source>
</evidence>
<organism evidence="1 2">
    <name type="scientific">Snodgrassella alvi</name>
    <dbReference type="NCBI Taxonomy" id="1196083"/>
    <lineage>
        <taxon>Bacteria</taxon>
        <taxon>Pseudomonadati</taxon>
        <taxon>Pseudomonadota</taxon>
        <taxon>Betaproteobacteria</taxon>
        <taxon>Neisseriales</taxon>
        <taxon>Neisseriaceae</taxon>
        <taxon>Snodgrassella</taxon>
    </lineage>
</organism>
<proteinExistence type="predicted"/>
<accession>A0A2N9Y3T7</accession>